<evidence type="ECO:0000313" key="2">
    <source>
        <dbReference type="EMBL" id="TVU44481.1"/>
    </source>
</evidence>
<keyword evidence="3" id="KW-1185">Reference proteome</keyword>
<protein>
    <submittedName>
        <fullName evidence="2">Uncharacterized protein</fullName>
    </submittedName>
</protein>
<evidence type="ECO:0000256" key="1">
    <source>
        <dbReference type="SAM" id="MobiDB-lite"/>
    </source>
</evidence>
<dbReference type="EMBL" id="RWGY01000004">
    <property type="protein sequence ID" value="TVU44481.1"/>
    <property type="molecule type" value="Genomic_DNA"/>
</dbReference>
<proteinExistence type="predicted"/>
<feature type="compositionally biased region" description="Basic and acidic residues" evidence="1">
    <location>
        <begin position="409"/>
        <end position="420"/>
    </location>
</feature>
<organism evidence="2 3">
    <name type="scientific">Eragrostis curvula</name>
    <name type="common">weeping love grass</name>
    <dbReference type="NCBI Taxonomy" id="38414"/>
    <lineage>
        <taxon>Eukaryota</taxon>
        <taxon>Viridiplantae</taxon>
        <taxon>Streptophyta</taxon>
        <taxon>Embryophyta</taxon>
        <taxon>Tracheophyta</taxon>
        <taxon>Spermatophyta</taxon>
        <taxon>Magnoliopsida</taxon>
        <taxon>Liliopsida</taxon>
        <taxon>Poales</taxon>
        <taxon>Poaceae</taxon>
        <taxon>PACMAD clade</taxon>
        <taxon>Chloridoideae</taxon>
        <taxon>Eragrostideae</taxon>
        <taxon>Eragrostidinae</taxon>
        <taxon>Eragrostis</taxon>
    </lineage>
</organism>
<accession>A0A5J9W922</accession>
<feature type="region of interest" description="Disordered" evidence="1">
    <location>
        <begin position="409"/>
        <end position="459"/>
    </location>
</feature>
<dbReference type="Proteomes" id="UP000324897">
    <property type="component" value="Chromosome 5"/>
</dbReference>
<name>A0A5J9W922_9POAL</name>
<reference evidence="2 3" key="1">
    <citation type="journal article" date="2019" name="Sci. Rep.">
        <title>A high-quality genome of Eragrostis curvula grass provides insights into Poaceae evolution and supports new strategies to enhance forage quality.</title>
        <authorList>
            <person name="Carballo J."/>
            <person name="Santos B.A.C.M."/>
            <person name="Zappacosta D."/>
            <person name="Garbus I."/>
            <person name="Selva J.P."/>
            <person name="Gallo C.A."/>
            <person name="Diaz A."/>
            <person name="Albertini E."/>
            <person name="Caccamo M."/>
            <person name="Echenique V."/>
        </authorList>
    </citation>
    <scope>NUCLEOTIDE SEQUENCE [LARGE SCALE GENOMIC DNA]</scope>
    <source>
        <strain evidence="3">cv. Victoria</strain>
        <tissue evidence="2">Leaf</tissue>
    </source>
</reference>
<dbReference type="OrthoDB" id="695155at2759"/>
<sequence length="816" mass="95305">MPLDHQHKEEPGRSSRSASHGGRSSQEDGEASLAEATEGTWTGEKRAKVQTPQASVDLSTTARDGGGDEQPDKSVHVVDHEQDFLKQIEEFDWDDDKLKMETKYYVQKLNHGLPCYDDERIWGLPNEQQLTEFMTRLAIYRIRAHEISKGARLEDLDDAKLRERHPLATLQDAGYYQRYERKFEWYFDPQSFIFVGLQEYQRLMLRNNGEYEGEKWESYLKLRSTLECDQQYVQFWGKLSSDTKWIQKALGGCPHVWEKLKGVAYYHAVRIAADFPQIYSTLIFSGFTEYLWSVEYDNIYYQDYTWLYLEMWKRVAKQKMDFKEALEQVSAGHVPIGCSVHIECELNNCLPGIPGPVTKIYKTYVASINGEVLKPKMYYDYAKKKLEIAEKIGLIPPNLSKSMHRFDVRDQSCENRRSGDRSSQGSEASAAANGMKQQEEQNHLTESTPASGDLGKTARDGNEEYEEIVRFINHTYQGQIEGFDWGVDEINEKIERYREQLNPGLPDDSDDDEFWGYNDEIRCAEQNQRIALYRIRALKEEARKLDDADLRAMYPPATLEREGYLKWNMCGLEYYFDPNYRKNAHLEDYQRLMLRDNGEYEDWEYYCETCNTLEGDQQFIQFWEELSTGTKVSKIGLFIVSEQAHLRIETVAFYHALKIAAGFPKIFGTLICSGFSEYIWSVRFDNTWYKYYVGFYHSIWTRVAKGKMDFKEALRQVYEEGIHNLCRSQLKVELDDLDEDEMSRPGPVQQRYETYVAGIDGGVTQDRSRELILDAVKRFILKRKIYYDYARKKLDIAEKIGLITSTPFKGTYKVNV</sequence>
<feature type="compositionally biased region" description="Polar residues" evidence="1">
    <location>
        <begin position="50"/>
        <end position="62"/>
    </location>
</feature>
<evidence type="ECO:0000313" key="3">
    <source>
        <dbReference type="Proteomes" id="UP000324897"/>
    </source>
</evidence>
<feature type="region of interest" description="Disordered" evidence="1">
    <location>
        <begin position="1"/>
        <end position="76"/>
    </location>
</feature>
<dbReference type="AlphaFoldDB" id="A0A5J9W922"/>
<feature type="compositionally biased region" description="Low complexity" evidence="1">
    <location>
        <begin position="14"/>
        <end position="24"/>
    </location>
</feature>
<feature type="compositionally biased region" description="Basic and acidic residues" evidence="1">
    <location>
        <begin position="1"/>
        <end position="13"/>
    </location>
</feature>
<dbReference type="Gramene" id="TVU44481">
    <property type="protein sequence ID" value="TVU44481"/>
    <property type="gene ID" value="EJB05_03924"/>
</dbReference>
<gene>
    <name evidence="2" type="ORF">EJB05_03924</name>
</gene>
<dbReference type="PANTHER" id="PTHR34480:SF11">
    <property type="entry name" value="OS05G0173500 PROTEIN"/>
    <property type="match status" value="1"/>
</dbReference>
<comment type="caution">
    <text evidence="2">The sequence shown here is derived from an EMBL/GenBank/DDBJ whole genome shotgun (WGS) entry which is preliminary data.</text>
</comment>
<dbReference type="PANTHER" id="PTHR34480">
    <property type="entry name" value="OS01G0967800 PROTEIN-RELATED"/>
    <property type="match status" value="1"/>
</dbReference>